<reference evidence="2 3" key="2">
    <citation type="submission" date="2019-01" db="EMBL/GenBank/DDBJ databases">
        <title>A chromosome length genome reference of the Java medaka (oryzias javanicus).</title>
        <authorList>
            <person name="Herpin A."/>
            <person name="Takehana Y."/>
            <person name="Naruse K."/>
            <person name="Ansai S."/>
            <person name="Kawaguchi M."/>
        </authorList>
    </citation>
    <scope>NUCLEOTIDE SEQUENCE [LARGE SCALE GENOMIC DNA]</scope>
    <source>
        <strain evidence="2">RS831</strain>
        <tissue evidence="2">Whole body</tissue>
    </source>
</reference>
<dbReference type="EMBL" id="CM012458">
    <property type="protein sequence ID" value="RVE57588.1"/>
    <property type="molecule type" value="Genomic_DNA"/>
</dbReference>
<keyword evidence="3" id="KW-1185">Reference proteome</keyword>
<organism evidence="2 3">
    <name type="scientific">Oryzias javanicus</name>
    <name type="common">Javanese ricefish</name>
    <name type="synonym">Aplocheilus javanicus</name>
    <dbReference type="NCBI Taxonomy" id="123683"/>
    <lineage>
        <taxon>Eukaryota</taxon>
        <taxon>Metazoa</taxon>
        <taxon>Chordata</taxon>
        <taxon>Craniata</taxon>
        <taxon>Vertebrata</taxon>
        <taxon>Euteleostomi</taxon>
        <taxon>Actinopterygii</taxon>
        <taxon>Neopterygii</taxon>
        <taxon>Teleostei</taxon>
        <taxon>Neoteleostei</taxon>
        <taxon>Acanthomorphata</taxon>
        <taxon>Ovalentaria</taxon>
        <taxon>Atherinomorphae</taxon>
        <taxon>Beloniformes</taxon>
        <taxon>Adrianichthyidae</taxon>
        <taxon>Oryziinae</taxon>
        <taxon>Oryzias</taxon>
    </lineage>
</organism>
<evidence type="ECO:0000313" key="3">
    <source>
        <dbReference type="Proteomes" id="UP000283210"/>
    </source>
</evidence>
<sequence>MFAVIINAADQLRPPGPPPFEGLLSAGARVLSIDPWAGACLRLSPRLASKYTGSISKLCRRRRPVHLLESGSPRSELKMRLSVQTAFLLLLFAGDVCLSVNVNWLTRVVDAVRREYKIEGQFCLAANIPLTTDEHKLEEILNKYKYSSILDDIETGEAFVGNDLVIAKVIKGDPIHAEAKVLTQKHLELLIENTNGNFLFIYSYLSACTKCTTPRKKFNVVDVLSKYVKSWTDSAFVFTKVFDRPKYGSVIPRTDLVDSICNLGDAMGRLKNIYRCDKMNNQMDCSSCSTNGKISEVCLDNDALPEEGGVSSCRRSSSSSDSDNNWRNRKSGTSSNINRSRSPKRKEKCLVGKHSHRTKSRNRSPVQERIRRRGSRG</sequence>
<proteinExistence type="predicted"/>
<dbReference type="InterPro" id="IPR040958">
    <property type="entry name" value="SNAD1"/>
</dbReference>
<protein>
    <submittedName>
        <fullName evidence="2">Uncharacterized protein</fullName>
    </submittedName>
</protein>
<gene>
    <name evidence="2" type="ORF">OJAV_G00217690</name>
</gene>
<dbReference type="OrthoDB" id="8940185at2759"/>
<feature type="region of interest" description="Disordered" evidence="1">
    <location>
        <begin position="306"/>
        <end position="377"/>
    </location>
</feature>
<feature type="compositionally biased region" description="Low complexity" evidence="1">
    <location>
        <begin position="311"/>
        <end position="325"/>
    </location>
</feature>
<evidence type="ECO:0000256" key="1">
    <source>
        <dbReference type="SAM" id="MobiDB-lite"/>
    </source>
</evidence>
<name>A0A437C4W0_ORYJA</name>
<dbReference type="Proteomes" id="UP000283210">
    <property type="component" value="Chromosome 22"/>
</dbReference>
<dbReference type="AlphaFoldDB" id="A0A437C4W0"/>
<feature type="compositionally biased region" description="Basic residues" evidence="1">
    <location>
        <begin position="341"/>
        <end position="362"/>
    </location>
</feature>
<reference evidence="2 3" key="1">
    <citation type="submission" date="2018-11" db="EMBL/GenBank/DDBJ databases">
        <authorList>
            <person name="Lopez-Roques C."/>
            <person name="Donnadieu C."/>
            <person name="Bouchez O."/>
            <person name="Klopp C."/>
            <person name="Cabau C."/>
            <person name="Zahm M."/>
        </authorList>
    </citation>
    <scope>NUCLEOTIDE SEQUENCE [LARGE SCALE GENOMIC DNA]</scope>
    <source>
        <strain evidence="2">RS831</strain>
        <tissue evidence="2">Whole body</tissue>
    </source>
</reference>
<dbReference type="Pfam" id="PF18744">
    <property type="entry name" value="SNAD1"/>
    <property type="match status" value="1"/>
</dbReference>
<accession>A0A437C4W0</accession>
<evidence type="ECO:0000313" key="2">
    <source>
        <dbReference type="EMBL" id="RVE57588.1"/>
    </source>
</evidence>